<dbReference type="Proteomes" id="UP001493153">
    <property type="component" value="Plasmid megaplasmid"/>
</dbReference>
<reference evidence="2 3" key="1">
    <citation type="submission" date="2020-09" db="EMBL/GenBank/DDBJ databases">
        <title>Genome sequences of Mycetohabitans spp.</title>
        <authorList>
            <person name="Carter M.E."/>
            <person name="Carpenter S.C.D."/>
            <person name="Bogdanove A.J."/>
        </authorList>
    </citation>
    <scope>NUCLEOTIDE SEQUENCE [LARGE SCALE GENOMIC DNA]</scope>
    <source>
        <strain evidence="2 3">B12</strain>
        <plasmid evidence="2 3">megaplasmid</plasmid>
    </source>
</reference>
<evidence type="ECO:0000256" key="1">
    <source>
        <dbReference type="SAM" id="Coils"/>
    </source>
</evidence>
<name>A0ABZ2PSS5_9BURK</name>
<geneLocation type="plasmid" evidence="2 3">
    <name>megaplasmid</name>
</geneLocation>
<evidence type="ECO:0008006" key="4">
    <source>
        <dbReference type="Google" id="ProtNLM"/>
    </source>
</evidence>
<protein>
    <recommendedName>
        <fullName evidence="4">CsbD-like domain-containing protein</fullName>
    </recommendedName>
</protein>
<gene>
    <name evidence="2" type="ORF">IHE29_01430</name>
</gene>
<evidence type="ECO:0000313" key="3">
    <source>
        <dbReference type="Proteomes" id="UP001493153"/>
    </source>
</evidence>
<organism evidence="2 3">
    <name type="scientific">Mycetohabitans rhizoxinica</name>
    <dbReference type="NCBI Taxonomy" id="412963"/>
    <lineage>
        <taxon>Bacteria</taxon>
        <taxon>Pseudomonadati</taxon>
        <taxon>Pseudomonadota</taxon>
        <taxon>Betaproteobacteria</taxon>
        <taxon>Burkholderiales</taxon>
        <taxon>Burkholderiaceae</taxon>
        <taxon>Mycetohabitans</taxon>
    </lineage>
</organism>
<evidence type="ECO:0000313" key="2">
    <source>
        <dbReference type="EMBL" id="WXK38022.1"/>
    </source>
</evidence>
<keyword evidence="3" id="KW-1185">Reference proteome</keyword>
<keyword evidence="1" id="KW-0175">Coiled coil</keyword>
<keyword evidence="2" id="KW-0614">Plasmid</keyword>
<proteinExistence type="predicted"/>
<dbReference type="EMBL" id="CP062175">
    <property type="protein sequence ID" value="WXK38022.1"/>
    <property type="molecule type" value="Genomic_DNA"/>
</dbReference>
<accession>A0ABZ2PSS5</accession>
<sequence>MLNNLVQSGIKKVTDKAQETVGHASGEGELKKVTDKAHEAVDQAANQADQLSDQFHQATASIQMAYEGMVKGLRATVMNKPFKALATVAVLGFASGLLCARGRRR</sequence>
<feature type="coiled-coil region" evidence="1">
    <location>
        <begin position="34"/>
        <end position="61"/>
    </location>
</feature>
<dbReference type="RefSeq" id="WP_013428596.1">
    <property type="nucleotide sequence ID" value="NZ_CP062175.1"/>
</dbReference>